<dbReference type="Gene3D" id="1.10.132.60">
    <property type="entry name" value="DNA polymerase family B, C-terminal domain"/>
    <property type="match status" value="1"/>
</dbReference>
<dbReference type="Gene3D" id="3.90.1600.10">
    <property type="entry name" value="Palm domain of DNA polymerase"/>
    <property type="match status" value="2"/>
</dbReference>
<keyword evidence="11" id="KW-0539">Nucleus</keyword>
<dbReference type="InterPro" id="IPR023211">
    <property type="entry name" value="DNA_pol_palm_dom_sf"/>
</dbReference>
<comment type="catalytic activity">
    <reaction evidence="12">
        <text>DNA(n) + a 2'-deoxyribonucleoside 5'-triphosphate = DNA(n+1) + diphosphate</text>
        <dbReference type="Rhea" id="RHEA:22508"/>
        <dbReference type="Rhea" id="RHEA-COMP:17339"/>
        <dbReference type="Rhea" id="RHEA-COMP:17340"/>
        <dbReference type="ChEBI" id="CHEBI:33019"/>
        <dbReference type="ChEBI" id="CHEBI:61560"/>
        <dbReference type="ChEBI" id="CHEBI:173112"/>
        <dbReference type="EC" id="2.7.7.7"/>
    </reaction>
</comment>
<evidence type="ECO:0000256" key="13">
    <source>
        <dbReference type="SAM" id="MobiDB-lite"/>
    </source>
</evidence>
<proteinExistence type="inferred from homology"/>
<keyword evidence="10 12" id="KW-0238">DNA-binding</keyword>
<feature type="region of interest" description="Disordered" evidence="13">
    <location>
        <begin position="1"/>
        <end position="262"/>
    </location>
</feature>
<reference evidence="16 17" key="1">
    <citation type="journal article" date="2012" name="Genome Biol.">
        <title>Genome and low-iron response of an oceanic diatom adapted to chronic iron limitation.</title>
        <authorList>
            <person name="Lommer M."/>
            <person name="Specht M."/>
            <person name="Roy A.S."/>
            <person name="Kraemer L."/>
            <person name="Andreson R."/>
            <person name="Gutowska M.A."/>
            <person name="Wolf J."/>
            <person name="Bergner S.V."/>
            <person name="Schilhabel M.B."/>
            <person name="Klostermeier U.C."/>
            <person name="Beiko R.G."/>
            <person name="Rosenstiel P."/>
            <person name="Hippler M."/>
            <person name="Laroche J."/>
        </authorList>
    </citation>
    <scope>NUCLEOTIDE SEQUENCE [LARGE SCALE GENOMIC DNA]</scope>
    <source>
        <strain evidence="16 17">CCMP1005</strain>
    </source>
</reference>
<dbReference type="InterPro" id="IPR015088">
    <property type="entry name" value="Znf_DNA-dir_DNA_pol_B_alpha"/>
</dbReference>
<dbReference type="GO" id="GO:0003688">
    <property type="term" value="F:DNA replication origin binding"/>
    <property type="evidence" value="ECO:0007669"/>
    <property type="project" value="TreeGrafter"/>
</dbReference>
<evidence type="ECO:0000256" key="4">
    <source>
        <dbReference type="ARBA" id="ARBA00022695"/>
    </source>
</evidence>
<dbReference type="GO" id="GO:0006272">
    <property type="term" value="P:leading strand elongation"/>
    <property type="evidence" value="ECO:0007669"/>
    <property type="project" value="TreeGrafter"/>
</dbReference>
<gene>
    <name evidence="16" type="ORF">THAOC_05357</name>
</gene>
<dbReference type="InterPro" id="IPR006134">
    <property type="entry name" value="DNA-dir_DNA_pol_B_multi_dom"/>
</dbReference>
<dbReference type="SMART" id="SM00486">
    <property type="entry name" value="POLBc"/>
    <property type="match status" value="1"/>
</dbReference>
<dbReference type="SUPFAM" id="SSF56672">
    <property type="entry name" value="DNA/RNA polymerases"/>
    <property type="match status" value="1"/>
</dbReference>
<comment type="caution">
    <text evidence="16">The sequence shown here is derived from an EMBL/GenBank/DDBJ whole genome shotgun (WGS) entry which is preliminary data.</text>
</comment>
<evidence type="ECO:0000256" key="1">
    <source>
        <dbReference type="ARBA" id="ARBA00004123"/>
    </source>
</evidence>
<evidence type="ECO:0000256" key="7">
    <source>
        <dbReference type="ARBA" id="ARBA00022771"/>
    </source>
</evidence>
<keyword evidence="4 12" id="KW-0548">Nucleotidyltransferase</keyword>
<keyword evidence="9 12" id="KW-0239">DNA-directed DNA polymerase</keyword>
<dbReference type="InterPro" id="IPR042087">
    <property type="entry name" value="DNA_pol_B_thumb"/>
</dbReference>
<feature type="compositionally biased region" description="Basic residues" evidence="13">
    <location>
        <begin position="74"/>
        <end position="90"/>
    </location>
</feature>
<dbReference type="Gene3D" id="1.10.3200.20">
    <property type="entry name" value="DNA Polymerase alpha, zinc finger"/>
    <property type="match status" value="1"/>
</dbReference>
<dbReference type="Pfam" id="PF08996">
    <property type="entry name" value="zf-DNA_Pol"/>
    <property type="match status" value="1"/>
</dbReference>
<dbReference type="GO" id="GO:0006273">
    <property type="term" value="P:lagging strand elongation"/>
    <property type="evidence" value="ECO:0007669"/>
    <property type="project" value="TreeGrafter"/>
</dbReference>
<dbReference type="PRINTS" id="PR00106">
    <property type="entry name" value="DNAPOLB"/>
</dbReference>
<dbReference type="EC" id="2.7.7.7" evidence="12"/>
<dbReference type="PANTHER" id="PTHR45861">
    <property type="entry name" value="DNA POLYMERASE ALPHA CATALYTIC SUBUNIT"/>
    <property type="match status" value="1"/>
</dbReference>
<feature type="compositionally biased region" description="Basic and acidic residues" evidence="13">
    <location>
        <begin position="223"/>
        <end position="240"/>
    </location>
</feature>
<comment type="similarity">
    <text evidence="2 12">Belongs to the DNA polymerase type-B family.</text>
</comment>
<dbReference type="InterPro" id="IPR043502">
    <property type="entry name" value="DNA/RNA_pol_sf"/>
</dbReference>
<dbReference type="PANTHER" id="PTHR45861:SF1">
    <property type="entry name" value="DNA POLYMERASE ALPHA CATALYTIC SUBUNIT"/>
    <property type="match status" value="1"/>
</dbReference>
<organism evidence="16 17">
    <name type="scientific">Thalassiosira oceanica</name>
    <name type="common">Marine diatom</name>
    <dbReference type="NCBI Taxonomy" id="159749"/>
    <lineage>
        <taxon>Eukaryota</taxon>
        <taxon>Sar</taxon>
        <taxon>Stramenopiles</taxon>
        <taxon>Ochrophyta</taxon>
        <taxon>Bacillariophyta</taxon>
        <taxon>Coscinodiscophyceae</taxon>
        <taxon>Thalassiosirophycidae</taxon>
        <taxon>Thalassiosirales</taxon>
        <taxon>Thalassiosiraceae</taxon>
        <taxon>Thalassiosira</taxon>
    </lineage>
</organism>
<dbReference type="GO" id="GO:0003697">
    <property type="term" value="F:single-stranded DNA binding"/>
    <property type="evidence" value="ECO:0007669"/>
    <property type="project" value="TreeGrafter"/>
</dbReference>
<feature type="domain" description="DNA-directed DNA polymerase family B multifunctional" evidence="14">
    <location>
        <begin position="311"/>
        <end position="771"/>
    </location>
</feature>
<dbReference type="GO" id="GO:0003682">
    <property type="term" value="F:chromatin binding"/>
    <property type="evidence" value="ECO:0007669"/>
    <property type="project" value="TreeGrafter"/>
</dbReference>
<evidence type="ECO:0000313" key="17">
    <source>
        <dbReference type="Proteomes" id="UP000266841"/>
    </source>
</evidence>
<accession>K0T5T4</accession>
<dbReference type="Pfam" id="PF00136">
    <property type="entry name" value="DNA_pol_B"/>
    <property type="match status" value="1"/>
</dbReference>
<evidence type="ECO:0000313" key="16">
    <source>
        <dbReference type="EMBL" id="EJK73045.1"/>
    </source>
</evidence>
<evidence type="ECO:0000259" key="15">
    <source>
        <dbReference type="Pfam" id="PF08996"/>
    </source>
</evidence>
<dbReference type="AlphaFoldDB" id="K0T5T4"/>
<evidence type="ECO:0000256" key="3">
    <source>
        <dbReference type="ARBA" id="ARBA00022679"/>
    </source>
</evidence>
<dbReference type="OMA" id="CAFGWIN"/>
<evidence type="ECO:0000256" key="10">
    <source>
        <dbReference type="ARBA" id="ARBA00023125"/>
    </source>
</evidence>
<dbReference type="GO" id="GO:0008270">
    <property type="term" value="F:zinc ion binding"/>
    <property type="evidence" value="ECO:0007669"/>
    <property type="project" value="UniProtKB-KW"/>
</dbReference>
<dbReference type="NCBIfam" id="TIGR00592">
    <property type="entry name" value="pol2"/>
    <property type="match status" value="1"/>
</dbReference>
<dbReference type="CDD" id="cd05532">
    <property type="entry name" value="POLBc_alpha"/>
    <property type="match status" value="1"/>
</dbReference>
<dbReference type="FunFam" id="1.10.132.60:FF:000004">
    <property type="entry name" value="DNA polymerase"/>
    <property type="match status" value="1"/>
</dbReference>
<dbReference type="PROSITE" id="PS00116">
    <property type="entry name" value="DNA_POLYMERASE_B"/>
    <property type="match status" value="1"/>
</dbReference>
<name>K0T5T4_THAOC</name>
<dbReference type="InterPro" id="IPR038256">
    <property type="entry name" value="Pol_alpha_znc_sf"/>
</dbReference>
<dbReference type="GO" id="GO:0005658">
    <property type="term" value="C:alpha DNA polymerase:primase complex"/>
    <property type="evidence" value="ECO:0007669"/>
    <property type="project" value="TreeGrafter"/>
</dbReference>
<protein>
    <recommendedName>
        <fullName evidence="12">DNA polymerase</fullName>
        <ecNumber evidence="12">2.7.7.7</ecNumber>
    </recommendedName>
</protein>
<feature type="compositionally biased region" description="Basic and acidic residues" evidence="13">
    <location>
        <begin position="730"/>
        <end position="744"/>
    </location>
</feature>
<keyword evidence="6" id="KW-0479">Metal-binding</keyword>
<evidence type="ECO:0000256" key="11">
    <source>
        <dbReference type="ARBA" id="ARBA00023242"/>
    </source>
</evidence>
<sequence length="1023" mass="114236">MFVALPPSSRPSTTSKLDPSTQPSSPPLVSLLFRQDGQEARVRRARGGPPAPARVDRHPQVQDRREPPLPQARGRVRLGHMPRPRHARVGIRRDDRPHDADDARPPRQLRDERRHGPVPPGHGEGVPGEVRRPSQEPERARPPLPPLRPARDLGPRRHRLAQRLGSRHRRPPEPVRRAQGQHVVEDRPPSQHPAPLQVALRERERLGPPAGPRGTPPLRHVRAREGHDQQADVVRAHGDGEDAAQDGEARDRAGGRAGVVQDGGALREPVFRRRGESAWLGVPSPGRSTHTTLQLLSSIARQQLTNIAGNLWNATIKGNRAQRSEYLLLHEFHRLKYIKPEKITAKQRREDAEEAGGKAAGGKSKKGYAGGLVLDPKKGLYDSFILLLDFNSLYPSLIQEYNLCFTTMDWAKDKDIADEAGAQENQLPSLPDESLDRGVLPRVIKSLVERRRNVKKFMKSEKDADKKEELNIRQLALKLTANSMYGCLGFQNSRFYARPIAALVTAMGRQTLQRTVDITQTTIGLDVIYGDTDSIMINTRITDLEEYSTVLELGNKVKREVNRLYKTLELEIDGIFRSMLLLKKKKYAALTITTDGPGGKFKFDKELKGLDLVRRDWCLQSKDSGKYVIDQILSGEDRELIVSNIHDHLENVAKKMRSGELSLDKYVITKGLNKHPNEYPDGKSLPHVHVAKTMLKNHKAVSIGDHIPYVITESKDAEEGGNSAANSKKNSSERARHPDEIERSSGELKPDIDWYLNNQILPTISRLCEPIEGTSPGILAEKLGLDSSKYKAISVNIDEDDIVDYTPASCLPDEERFKDVEKFNVLCSSCGTESEFPGVFRLVKDSDSGMTFCQSGFRCPNPSCHSPNNWGEADLFSCTAKILNGMNLLKQNVQRKYYDGLTRCDDPMCDLETRQVSVYEGCCLKAGCNGRMRTVYTESSLQTQLKYLDSLFDMAHAKKKLEGSGSTITEKEVDKSISKEDKDAFAMLHGFSGHSLNKSGYNWVSGSFFQTLFGMCQAASTAT</sequence>
<feature type="compositionally biased region" description="Polar residues" evidence="13">
    <location>
        <begin position="10"/>
        <end position="23"/>
    </location>
</feature>
<feature type="compositionally biased region" description="Basic and acidic residues" evidence="13">
    <location>
        <begin position="129"/>
        <end position="141"/>
    </location>
</feature>
<evidence type="ECO:0000256" key="8">
    <source>
        <dbReference type="ARBA" id="ARBA00022833"/>
    </source>
</evidence>
<dbReference type="InterPro" id="IPR006172">
    <property type="entry name" value="DNA-dir_DNA_pol_B"/>
</dbReference>
<feature type="compositionally biased region" description="Basic and acidic residues" evidence="13">
    <location>
        <begin position="91"/>
        <end position="115"/>
    </location>
</feature>
<evidence type="ECO:0000256" key="2">
    <source>
        <dbReference type="ARBA" id="ARBA00005755"/>
    </source>
</evidence>
<dbReference type="GO" id="GO:0003887">
    <property type="term" value="F:DNA-directed DNA polymerase activity"/>
    <property type="evidence" value="ECO:0007669"/>
    <property type="project" value="UniProtKB-KW"/>
</dbReference>
<feature type="compositionally biased region" description="Basic residues" evidence="13">
    <location>
        <begin position="156"/>
        <end position="170"/>
    </location>
</feature>
<evidence type="ECO:0000256" key="9">
    <source>
        <dbReference type="ARBA" id="ARBA00022932"/>
    </source>
</evidence>
<keyword evidence="3 12" id="KW-0808">Transferase</keyword>
<dbReference type="GO" id="GO:1902975">
    <property type="term" value="P:mitotic DNA replication initiation"/>
    <property type="evidence" value="ECO:0007669"/>
    <property type="project" value="InterPro"/>
</dbReference>
<keyword evidence="7" id="KW-0863">Zinc-finger</keyword>
<dbReference type="EMBL" id="AGNL01004921">
    <property type="protein sequence ID" value="EJK73045.1"/>
    <property type="molecule type" value="Genomic_DNA"/>
</dbReference>
<keyword evidence="8" id="KW-0862">Zinc</keyword>
<dbReference type="eggNOG" id="KOG0970">
    <property type="taxonomic scope" value="Eukaryota"/>
</dbReference>
<evidence type="ECO:0000256" key="6">
    <source>
        <dbReference type="ARBA" id="ARBA00022723"/>
    </source>
</evidence>
<comment type="subcellular location">
    <subcellularLocation>
        <location evidence="1">Nucleus</location>
    </subcellularLocation>
</comment>
<dbReference type="InterPro" id="IPR045846">
    <property type="entry name" value="POLBc_alpha"/>
</dbReference>
<evidence type="ECO:0000256" key="5">
    <source>
        <dbReference type="ARBA" id="ARBA00022705"/>
    </source>
</evidence>
<dbReference type="InterPro" id="IPR017964">
    <property type="entry name" value="DNA-dir_DNA_pol_B_CS"/>
</dbReference>
<feature type="compositionally biased region" description="Basic and acidic residues" evidence="13">
    <location>
        <begin position="54"/>
        <end position="67"/>
    </location>
</feature>
<dbReference type="Proteomes" id="UP000266841">
    <property type="component" value="Unassembled WGS sequence"/>
</dbReference>
<feature type="region of interest" description="Disordered" evidence="13">
    <location>
        <begin position="714"/>
        <end position="744"/>
    </location>
</feature>
<keyword evidence="17" id="KW-1185">Reference proteome</keyword>
<feature type="domain" description="Zinc finger DNA-directed DNA polymerase family B alpha" evidence="15">
    <location>
        <begin position="809"/>
        <end position="1005"/>
    </location>
</feature>
<dbReference type="GO" id="GO:0000166">
    <property type="term" value="F:nucleotide binding"/>
    <property type="evidence" value="ECO:0007669"/>
    <property type="project" value="InterPro"/>
</dbReference>
<evidence type="ECO:0000259" key="14">
    <source>
        <dbReference type="Pfam" id="PF00136"/>
    </source>
</evidence>
<dbReference type="OrthoDB" id="6755010at2759"/>
<evidence type="ECO:0000256" key="12">
    <source>
        <dbReference type="RuleBase" id="RU000442"/>
    </source>
</evidence>
<keyword evidence="5 12" id="KW-0235">DNA replication</keyword>